<proteinExistence type="predicted"/>
<gene>
    <name evidence="1" type="ORF">JG688_00012647</name>
</gene>
<name>A0A8J5IAX1_9STRA</name>
<dbReference type="AlphaFoldDB" id="A0A8J5IAX1"/>
<evidence type="ECO:0000313" key="2">
    <source>
        <dbReference type="Proteomes" id="UP000709295"/>
    </source>
</evidence>
<protein>
    <submittedName>
        <fullName evidence="1">Uncharacterized protein</fullName>
    </submittedName>
</protein>
<organism evidence="1 2">
    <name type="scientific">Phytophthora aleatoria</name>
    <dbReference type="NCBI Taxonomy" id="2496075"/>
    <lineage>
        <taxon>Eukaryota</taxon>
        <taxon>Sar</taxon>
        <taxon>Stramenopiles</taxon>
        <taxon>Oomycota</taxon>
        <taxon>Peronosporomycetes</taxon>
        <taxon>Peronosporales</taxon>
        <taxon>Peronosporaceae</taxon>
        <taxon>Phytophthora</taxon>
    </lineage>
</organism>
<accession>A0A8J5IAX1</accession>
<dbReference type="Proteomes" id="UP000709295">
    <property type="component" value="Unassembled WGS sequence"/>
</dbReference>
<comment type="caution">
    <text evidence="1">The sequence shown here is derived from an EMBL/GenBank/DDBJ whole genome shotgun (WGS) entry which is preliminary data.</text>
</comment>
<dbReference type="EMBL" id="JAENGY010000997">
    <property type="protein sequence ID" value="KAG6953792.1"/>
    <property type="molecule type" value="Genomic_DNA"/>
</dbReference>
<sequence length="150" mass="16668">MKELLQCNTTRSSRVAMDVRPNSINQPASIGPLLTIQQSITKLQNESSTNKVISPSCRLWNKLSADESRRHALIKMTHIMLATWGMVVLALHLEGSLRTPLIECSPRVNPMARVLPSCFVVNVVFPGSEYQKRQHSDAGANPHGSSSRMY</sequence>
<keyword evidence="2" id="KW-1185">Reference proteome</keyword>
<evidence type="ECO:0000313" key="1">
    <source>
        <dbReference type="EMBL" id="KAG6953792.1"/>
    </source>
</evidence>
<reference evidence="1" key="1">
    <citation type="submission" date="2021-01" db="EMBL/GenBank/DDBJ databases">
        <title>Phytophthora aleatoria, a newly-described species from Pinus radiata is distinct from Phytophthora cactorum isolates based on comparative genomics.</title>
        <authorList>
            <person name="Mcdougal R."/>
            <person name="Panda P."/>
            <person name="Williams N."/>
            <person name="Studholme D.J."/>
        </authorList>
    </citation>
    <scope>NUCLEOTIDE SEQUENCE</scope>
    <source>
        <strain evidence="1">NZFS 4037</strain>
    </source>
</reference>